<dbReference type="InterPro" id="IPR047198">
    <property type="entry name" value="DDP-like_NUDIX"/>
</dbReference>
<dbReference type="STRING" id="1715692.RUE5091_02670"/>
<dbReference type="PANTHER" id="PTHR12629">
    <property type="entry name" value="DIPHOSPHOINOSITOL POLYPHOSPHATE PHOSPHOHYDROLASE"/>
    <property type="match status" value="1"/>
</dbReference>
<accession>A0A0P1ICF8</accession>
<proteinExistence type="predicted"/>
<feature type="domain" description="Nudix hydrolase" evidence="5">
    <location>
        <begin position="20"/>
        <end position="150"/>
    </location>
</feature>
<dbReference type="AlphaFoldDB" id="A0A0P1ICF8"/>
<evidence type="ECO:0000313" key="7">
    <source>
        <dbReference type="Proteomes" id="UP000051260"/>
    </source>
</evidence>
<evidence type="ECO:0000256" key="3">
    <source>
        <dbReference type="ARBA" id="ARBA00022801"/>
    </source>
</evidence>
<reference evidence="7" key="1">
    <citation type="submission" date="2015-09" db="EMBL/GenBank/DDBJ databases">
        <authorList>
            <person name="Rodrigo-Torres L."/>
            <person name="Arahal D.R."/>
        </authorList>
    </citation>
    <scope>NUCLEOTIDE SEQUENCE [LARGE SCALE GENOMIC DNA]</scope>
    <source>
        <strain evidence="7">CECT 5091</strain>
    </source>
</reference>
<protein>
    <submittedName>
        <fullName evidence="6">NUDIX domain protein</fullName>
    </submittedName>
</protein>
<dbReference type="GO" id="GO:0046872">
    <property type="term" value="F:metal ion binding"/>
    <property type="evidence" value="ECO:0007669"/>
    <property type="project" value="UniProtKB-KW"/>
</dbReference>
<dbReference type="InterPro" id="IPR015797">
    <property type="entry name" value="NUDIX_hydrolase-like_dom_sf"/>
</dbReference>
<keyword evidence="7" id="KW-1185">Reference proteome</keyword>
<comment type="cofactor">
    <cofactor evidence="1">
        <name>Mg(2+)</name>
        <dbReference type="ChEBI" id="CHEBI:18420"/>
    </cofactor>
</comment>
<dbReference type="InterPro" id="IPR000086">
    <property type="entry name" value="NUDIX_hydrolase_dom"/>
</dbReference>
<evidence type="ECO:0000259" key="5">
    <source>
        <dbReference type="PROSITE" id="PS51462"/>
    </source>
</evidence>
<evidence type="ECO:0000313" key="6">
    <source>
        <dbReference type="EMBL" id="CUK05062.1"/>
    </source>
</evidence>
<dbReference type="Gene3D" id="3.90.79.10">
    <property type="entry name" value="Nucleoside Triphosphate Pyrophosphohydrolase"/>
    <property type="match status" value="1"/>
</dbReference>
<dbReference type="Proteomes" id="UP000051260">
    <property type="component" value="Unassembled WGS sequence"/>
</dbReference>
<name>A0A0P1ICF8_9RHOB</name>
<dbReference type="GO" id="GO:0016462">
    <property type="term" value="F:pyrophosphatase activity"/>
    <property type="evidence" value="ECO:0007669"/>
    <property type="project" value="InterPro"/>
</dbReference>
<keyword evidence="2" id="KW-0479">Metal-binding</keyword>
<dbReference type="CDD" id="cd04666">
    <property type="entry name" value="NUDIX_DIPP2_like_Nudt4"/>
    <property type="match status" value="1"/>
</dbReference>
<dbReference type="SUPFAM" id="SSF55811">
    <property type="entry name" value="Nudix"/>
    <property type="match status" value="1"/>
</dbReference>
<dbReference type="GO" id="GO:0005737">
    <property type="term" value="C:cytoplasm"/>
    <property type="evidence" value="ECO:0007669"/>
    <property type="project" value="TreeGrafter"/>
</dbReference>
<organism evidence="6 7">
    <name type="scientific">Ruegeria denitrificans</name>
    <dbReference type="NCBI Taxonomy" id="1715692"/>
    <lineage>
        <taxon>Bacteria</taxon>
        <taxon>Pseudomonadati</taxon>
        <taxon>Pseudomonadota</taxon>
        <taxon>Alphaproteobacteria</taxon>
        <taxon>Rhodobacterales</taxon>
        <taxon>Roseobacteraceae</taxon>
        <taxon>Ruegeria</taxon>
    </lineage>
</organism>
<keyword evidence="4" id="KW-0460">Magnesium</keyword>
<gene>
    <name evidence="6" type="ORF">RUE5091_02670</name>
</gene>
<dbReference type="PANTHER" id="PTHR12629:SF0">
    <property type="entry name" value="DIPHOSPHOINOSITOL-POLYPHOSPHATE DIPHOSPHATASE"/>
    <property type="match status" value="1"/>
</dbReference>
<dbReference type="EMBL" id="CYUD01000008">
    <property type="protein sequence ID" value="CUK05062.1"/>
    <property type="molecule type" value="Genomic_DNA"/>
</dbReference>
<dbReference type="Pfam" id="PF00293">
    <property type="entry name" value="NUDIX"/>
    <property type="match status" value="1"/>
</dbReference>
<evidence type="ECO:0000256" key="4">
    <source>
        <dbReference type="ARBA" id="ARBA00022842"/>
    </source>
</evidence>
<evidence type="ECO:0000256" key="2">
    <source>
        <dbReference type="ARBA" id="ARBA00022723"/>
    </source>
</evidence>
<keyword evidence="3" id="KW-0378">Hydrolase</keyword>
<dbReference type="PROSITE" id="PS51462">
    <property type="entry name" value="NUDIX"/>
    <property type="match status" value="1"/>
</dbReference>
<sequence length="161" mass="18293">MIDARLSPHVSDNTRHLPVLQQCAALCYRVVQGQPEVLLITTRKSRRWIIPKGWLIDGLTASQAARQEAWEEAGIRGDCEPQAMGQFRYRKRHQKKGPVLCVVDVFPLLVTSVAARFPEIKQRQRKWFAPEKAAFLVNFPELALMFQKLEPIGCQDASGRA</sequence>
<evidence type="ECO:0000256" key="1">
    <source>
        <dbReference type="ARBA" id="ARBA00001946"/>
    </source>
</evidence>